<dbReference type="Proteomes" id="UP001329915">
    <property type="component" value="Chromosome"/>
</dbReference>
<evidence type="ECO:0000259" key="2">
    <source>
        <dbReference type="Pfam" id="PF13239"/>
    </source>
</evidence>
<dbReference type="EMBL" id="CP121694">
    <property type="protein sequence ID" value="WRO21743.1"/>
    <property type="molecule type" value="Genomic_DNA"/>
</dbReference>
<organism evidence="3 4">
    <name type="scientific">Metallumcola ferriviriculae</name>
    <dbReference type="NCBI Taxonomy" id="3039180"/>
    <lineage>
        <taxon>Bacteria</taxon>
        <taxon>Bacillati</taxon>
        <taxon>Bacillota</taxon>
        <taxon>Clostridia</taxon>
        <taxon>Neomoorellales</taxon>
        <taxon>Desulfitibacteraceae</taxon>
        <taxon>Metallumcola</taxon>
    </lineage>
</organism>
<evidence type="ECO:0000313" key="4">
    <source>
        <dbReference type="Proteomes" id="UP001329915"/>
    </source>
</evidence>
<name>A0AAU0UK80_9FIRM</name>
<dbReference type="AlphaFoldDB" id="A0AAU0UK80"/>
<dbReference type="Pfam" id="PF13239">
    <property type="entry name" value="2TM"/>
    <property type="match status" value="1"/>
</dbReference>
<feature type="domain" description="2TM" evidence="2">
    <location>
        <begin position="14"/>
        <end position="64"/>
    </location>
</feature>
<protein>
    <submittedName>
        <fullName evidence="3">2TM domain-containing protein</fullName>
    </submittedName>
</protein>
<dbReference type="RefSeq" id="WP_366924573.1">
    <property type="nucleotide sequence ID" value="NZ_CP121694.1"/>
</dbReference>
<keyword evidence="1" id="KW-0472">Membrane</keyword>
<gene>
    <name evidence="3" type="ORF">MFMK1_001560</name>
</gene>
<keyword evidence="1" id="KW-0812">Transmembrane</keyword>
<keyword evidence="1" id="KW-1133">Transmembrane helix</keyword>
<reference evidence="3 4" key="1">
    <citation type="submission" date="2023-04" db="EMBL/GenBank/DDBJ databases">
        <authorList>
            <person name="Hsu D."/>
        </authorList>
    </citation>
    <scope>NUCLEOTIDE SEQUENCE [LARGE SCALE GENOMIC DNA]</scope>
    <source>
        <strain evidence="3 4">MK1</strain>
    </source>
</reference>
<feature type="transmembrane region" description="Helical" evidence="1">
    <location>
        <begin position="44"/>
        <end position="63"/>
    </location>
</feature>
<accession>A0AAU0UK80</accession>
<keyword evidence="4" id="KW-1185">Reference proteome</keyword>
<sequence length="69" mass="8293">MNNEKKFDKNRVEEEKRGFVIHRMVYFCVITLLAFINLTFSPEFIWFVFPLIGWGLGLTIHYINIRNLV</sequence>
<feature type="transmembrane region" description="Helical" evidence="1">
    <location>
        <begin position="20"/>
        <end position="38"/>
    </location>
</feature>
<proteinExistence type="predicted"/>
<evidence type="ECO:0000313" key="3">
    <source>
        <dbReference type="EMBL" id="WRO21743.1"/>
    </source>
</evidence>
<evidence type="ECO:0000256" key="1">
    <source>
        <dbReference type="SAM" id="Phobius"/>
    </source>
</evidence>
<dbReference type="KEGG" id="dbc:MFMK1_001560"/>
<dbReference type="InterPro" id="IPR025698">
    <property type="entry name" value="2TM_dom"/>
</dbReference>